<organism evidence="2 3">
    <name type="scientific">Amycolatopsis iheyensis</name>
    <dbReference type="NCBI Taxonomy" id="2945988"/>
    <lineage>
        <taxon>Bacteria</taxon>
        <taxon>Bacillati</taxon>
        <taxon>Actinomycetota</taxon>
        <taxon>Actinomycetes</taxon>
        <taxon>Pseudonocardiales</taxon>
        <taxon>Pseudonocardiaceae</taxon>
        <taxon>Amycolatopsis</taxon>
    </lineage>
</organism>
<protein>
    <submittedName>
        <fullName evidence="2">Imm1 family immunity protein</fullName>
    </submittedName>
</protein>
<name>A0A9X2SIS7_9PSEU</name>
<sequence>MPAAGVRTTLRKLSPAWQEPARYVIYDYMAHAREIPAGYQVTMDEVRRVARAFLETGVFRPDWSPIGPESSSPGEMFLDDTASEVRL</sequence>
<feature type="region of interest" description="Disordered" evidence="1">
    <location>
        <begin position="64"/>
        <end position="87"/>
    </location>
</feature>
<dbReference type="Pfam" id="PF14430">
    <property type="entry name" value="Imm1"/>
    <property type="match status" value="1"/>
</dbReference>
<dbReference type="Proteomes" id="UP001144096">
    <property type="component" value="Unassembled WGS sequence"/>
</dbReference>
<reference evidence="2" key="1">
    <citation type="submission" date="2022-06" db="EMBL/GenBank/DDBJ databases">
        <title>Amycolatopsis iheyaensis sp. nov., a new species of the genus Amycolatopsis isolated from soil in Iheya island, Japan.</title>
        <authorList>
            <person name="Ngamcharungchit C."/>
            <person name="Kanto H."/>
            <person name="Take A."/>
            <person name="Intra B."/>
            <person name="Matsumoto A."/>
            <person name="Panbangred W."/>
            <person name="Inahashi Y."/>
        </authorList>
    </citation>
    <scope>NUCLEOTIDE SEQUENCE</scope>
    <source>
        <strain evidence="2">OK19-0408</strain>
    </source>
</reference>
<evidence type="ECO:0000313" key="3">
    <source>
        <dbReference type="Proteomes" id="UP001144096"/>
    </source>
</evidence>
<keyword evidence="3" id="KW-1185">Reference proteome</keyword>
<proteinExistence type="predicted"/>
<dbReference type="InterPro" id="IPR025680">
    <property type="entry name" value="DddI"/>
</dbReference>
<gene>
    <name evidence="2" type="ORF">M8542_01885</name>
</gene>
<feature type="compositionally biased region" description="Acidic residues" evidence="1">
    <location>
        <begin position="77"/>
        <end position="87"/>
    </location>
</feature>
<evidence type="ECO:0000256" key="1">
    <source>
        <dbReference type="SAM" id="MobiDB-lite"/>
    </source>
</evidence>
<feature type="compositionally biased region" description="Low complexity" evidence="1">
    <location>
        <begin position="64"/>
        <end position="75"/>
    </location>
</feature>
<evidence type="ECO:0000313" key="2">
    <source>
        <dbReference type="EMBL" id="MCR6481555.1"/>
    </source>
</evidence>
<dbReference type="AlphaFoldDB" id="A0A9X2SIS7"/>
<accession>A0A9X2SIS7</accession>
<dbReference type="EMBL" id="JAMXQV010000001">
    <property type="protein sequence ID" value="MCR6481555.1"/>
    <property type="molecule type" value="Genomic_DNA"/>
</dbReference>
<comment type="caution">
    <text evidence="2">The sequence shown here is derived from an EMBL/GenBank/DDBJ whole genome shotgun (WGS) entry which is preliminary data.</text>
</comment>
<dbReference type="RefSeq" id="WP_257918194.1">
    <property type="nucleotide sequence ID" value="NZ_JAMXQV010000001.1"/>
</dbReference>